<evidence type="ECO:0000313" key="6">
    <source>
        <dbReference type="Proteomes" id="UP000182998"/>
    </source>
</evidence>
<dbReference type="KEGG" id="tmc:LMI_1380"/>
<proteinExistence type="predicted"/>
<protein>
    <recommendedName>
        <fullName evidence="2">DUF4431 domain-containing protein</fullName>
    </recommendedName>
</protein>
<sequence>MKFIAGMMAMVISTSLFADSSTQPQTEGCIVEGSQIQLMGKLISETFPKMSDDANPKDEVASETYWILSTEKSYCGESYNSETKALDRIGEPTSRFQLIFKPEQFDDQHDLLGKKVIVEGKMLLPNSGQHHAKMLIDVNTIESATCSSEL</sequence>
<keyword evidence="6" id="KW-1185">Reference proteome</keyword>
<evidence type="ECO:0000313" key="5">
    <source>
        <dbReference type="Proteomes" id="UP000032414"/>
    </source>
</evidence>
<feature type="signal peptide" evidence="1">
    <location>
        <begin position="1"/>
        <end position="18"/>
    </location>
</feature>
<reference evidence="4 6" key="3">
    <citation type="submission" date="2016-10" db="EMBL/GenBank/DDBJ databases">
        <authorList>
            <person name="Varghese N."/>
            <person name="Submissions S."/>
        </authorList>
    </citation>
    <scope>NUCLEOTIDE SEQUENCE [LARGE SCALE GENOMIC DNA]</scope>
    <source>
        <strain evidence="4 6">ATCC 33218</strain>
    </source>
</reference>
<feature type="domain" description="DUF4431" evidence="2">
    <location>
        <begin position="97"/>
        <end position="142"/>
    </location>
</feature>
<dbReference type="OrthoDB" id="1522627at2"/>
<gene>
    <name evidence="3" type="ORF">LMI_1380</name>
    <name evidence="4" type="ORF">SAMN02982997_00267</name>
</gene>
<accession>A0A098GFC8</accession>
<dbReference type="InterPro" id="IPR027826">
    <property type="entry name" value="DUF4431"/>
</dbReference>
<reference evidence="5" key="1">
    <citation type="submission" date="2014-09" db="EMBL/GenBank/DDBJ databases">
        <authorList>
            <person name="Gomez-Valero L."/>
        </authorList>
    </citation>
    <scope>NUCLEOTIDE SEQUENCE [LARGE SCALE GENOMIC DNA]</scope>
    <source>
        <strain evidence="5">ATCC33218</strain>
    </source>
</reference>
<dbReference type="Proteomes" id="UP000182998">
    <property type="component" value="Unassembled WGS sequence"/>
</dbReference>
<keyword evidence="1" id="KW-0732">Signal</keyword>
<dbReference type="EMBL" id="LN614830">
    <property type="protein sequence ID" value="CEG60687.1"/>
    <property type="molecule type" value="Genomic_DNA"/>
</dbReference>
<organism evidence="3 5">
    <name type="scientific">Legionella micdadei</name>
    <name type="common">Tatlockia micdadei</name>
    <dbReference type="NCBI Taxonomy" id="451"/>
    <lineage>
        <taxon>Bacteria</taxon>
        <taxon>Pseudomonadati</taxon>
        <taxon>Pseudomonadota</taxon>
        <taxon>Gammaproteobacteria</taxon>
        <taxon>Legionellales</taxon>
        <taxon>Legionellaceae</taxon>
        <taxon>Legionella</taxon>
    </lineage>
</organism>
<dbReference type="PATRIC" id="fig|451.8.peg.1614"/>
<feature type="chain" id="PRO_5009750756" description="DUF4431 domain-containing protein" evidence="1">
    <location>
        <begin position="19"/>
        <end position="150"/>
    </location>
</feature>
<evidence type="ECO:0000313" key="3">
    <source>
        <dbReference type="EMBL" id="CEG60687.1"/>
    </source>
</evidence>
<dbReference type="Proteomes" id="UP000032414">
    <property type="component" value="Chromosome I"/>
</dbReference>
<dbReference type="HOGENOM" id="CLU_1739623_0_0_6"/>
<dbReference type="RefSeq" id="WP_045099059.1">
    <property type="nucleotide sequence ID" value="NZ_CP020614.1"/>
</dbReference>
<dbReference type="Pfam" id="PF14485">
    <property type="entry name" value="DUF4431"/>
    <property type="match status" value="1"/>
</dbReference>
<reference evidence="3" key="2">
    <citation type="submission" date="2014-09" db="EMBL/GenBank/DDBJ databases">
        <authorList>
            <person name="GOMEZ-VALERO Laura"/>
        </authorList>
    </citation>
    <scope>NUCLEOTIDE SEQUENCE</scope>
    <source>
        <strain evidence="3">ATCC33218</strain>
    </source>
</reference>
<name>A0A098GFC8_LEGMI</name>
<evidence type="ECO:0000256" key="1">
    <source>
        <dbReference type="SAM" id="SignalP"/>
    </source>
</evidence>
<evidence type="ECO:0000313" key="4">
    <source>
        <dbReference type="EMBL" id="SCX85505.1"/>
    </source>
</evidence>
<dbReference type="AlphaFoldDB" id="A0A098GFC8"/>
<evidence type="ECO:0000259" key="2">
    <source>
        <dbReference type="Pfam" id="PF14485"/>
    </source>
</evidence>
<dbReference type="EMBL" id="FMVN01000001">
    <property type="protein sequence ID" value="SCX85505.1"/>
    <property type="molecule type" value="Genomic_DNA"/>
</dbReference>